<proteinExistence type="inferred from homology"/>
<dbReference type="GO" id="GO:0042393">
    <property type="term" value="F:histone binding"/>
    <property type="evidence" value="ECO:0007669"/>
    <property type="project" value="TreeGrafter"/>
</dbReference>
<evidence type="ECO:0000256" key="5">
    <source>
        <dbReference type="ARBA" id="ARBA00038744"/>
    </source>
</evidence>
<comment type="caution">
    <text evidence="8">The sequence shown here is derived from an EMBL/GenBank/DDBJ whole genome shotgun (WGS) entry which is preliminary data.</text>
</comment>
<dbReference type="AlphaFoldDB" id="A0A1A6GIA9"/>
<feature type="compositionally biased region" description="Basic and acidic residues" evidence="7">
    <location>
        <begin position="10"/>
        <end position="44"/>
    </location>
</feature>
<dbReference type="GO" id="GO:0005634">
    <property type="term" value="C:nucleus"/>
    <property type="evidence" value="ECO:0007669"/>
    <property type="project" value="UniProtKB-SubCell"/>
</dbReference>
<comment type="function">
    <text evidence="4">Prothymosin alpha may mediate immune function by conferring resistance to certain opportunistic infections.</text>
</comment>
<keyword evidence="9" id="KW-1185">Reference proteome</keyword>
<name>A0A1A6GIA9_NEOLE</name>
<dbReference type="GO" id="GO:0045944">
    <property type="term" value="P:positive regulation of transcription by RNA polymerase II"/>
    <property type="evidence" value="ECO:0007669"/>
    <property type="project" value="TreeGrafter"/>
</dbReference>
<evidence type="ECO:0000256" key="4">
    <source>
        <dbReference type="ARBA" id="ARBA00037621"/>
    </source>
</evidence>
<accession>A0A1A6GIA9</accession>
<evidence type="ECO:0000256" key="1">
    <source>
        <dbReference type="ARBA" id="ARBA00004123"/>
    </source>
</evidence>
<organism evidence="8 9">
    <name type="scientific">Neotoma lepida</name>
    <name type="common">Desert woodrat</name>
    <dbReference type="NCBI Taxonomy" id="56216"/>
    <lineage>
        <taxon>Eukaryota</taxon>
        <taxon>Metazoa</taxon>
        <taxon>Chordata</taxon>
        <taxon>Craniata</taxon>
        <taxon>Vertebrata</taxon>
        <taxon>Euteleostomi</taxon>
        <taxon>Mammalia</taxon>
        <taxon>Eutheria</taxon>
        <taxon>Euarchontoglires</taxon>
        <taxon>Glires</taxon>
        <taxon>Rodentia</taxon>
        <taxon>Myomorpha</taxon>
        <taxon>Muroidea</taxon>
        <taxon>Cricetidae</taxon>
        <taxon>Neotominae</taxon>
        <taxon>Neotoma</taxon>
    </lineage>
</organism>
<evidence type="ECO:0000256" key="2">
    <source>
        <dbReference type="ARBA" id="ARBA00008032"/>
    </source>
</evidence>
<comment type="subunit">
    <text evidence="5">Interacts with NUPR1; regulates apoptotic process.</text>
</comment>
<dbReference type="PANTHER" id="PTHR22745:SF0">
    <property type="entry name" value="PROTHYMOSIN ALPHA"/>
    <property type="match status" value="1"/>
</dbReference>
<dbReference type="InterPro" id="IPR004931">
    <property type="entry name" value="Pro/parathymosin"/>
</dbReference>
<gene>
    <name evidence="8" type="ORF">A6R68_05965</name>
</gene>
<evidence type="ECO:0000256" key="6">
    <source>
        <dbReference type="ARBA" id="ARBA00040447"/>
    </source>
</evidence>
<dbReference type="PANTHER" id="PTHR22745">
    <property type="entry name" value="PROTHYMOSIN ALPHA"/>
    <property type="match status" value="1"/>
</dbReference>
<reference evidence="8 9" key="1">
    <citation type="submission" date="2016-06" db="EMBL/GenBank/DDBJ databases">
        <title>The Draft Genome Sequence and Annotation of the Desert Woodrat Neotoma lepida.</title>
        <authorList>
            <person name="Campbell M."/>
            <person name="Oakeson K.F."/>
            <person name="Yandell M."/>
            <person name="Halpert J.R."/>
            <person name="Dearing D."/>
        </authorList>
    </citation>
    <scope>NUCLEOTIDE SEQUENCE [LARGE SCALE GENOMIC DNA]</scope>
    <source>
        <strain evidence="8">417</strain>
        <tissue evidence="8">Liver</tissue>
    </source>
</reference>
<dbReference type="Pfam" id="PF03247">
    <property type="entry name" value="Prothymosin"/>
    <property type="match status" value="1"/>
</dbReference>
<dbReference type="GO" id="GO:0043066">
    <property type="term" value="P:negative regulation of apoptotic process"/>
    <property type="evidence" value="ECO:0007669"/>
    <property type="project" value="TreeGrafter"/>
</dbReference>
<feature type="region of interest" description="Disordered" evidence="7">
    <location>
        <begin position="1"/>
        <end position="44"/>
    </location>
</feature>
<protein>
    <recommendedName>
        <fullName evidence="6">Prothymosin alpha</fullName>
    </recommendedName>
</protein>
<comment type="similarity">
    <text evidence="2">Belongs to the pro/parathymosin family.</text>
</comment>
<evidence type="ECO:0000313" key="9">
    <source>
        <dbReference type="Proteomes" id="UP000092124"/>
    </source>
</evidence>
<sequence>MSDAATDMEITTKDSKEKKEVVEEAEGRRDNAADRNAREEKGELGADNEFTLLIDFHGKLQTPDAYRVSVRQPTDCASACSKVLG</sequence>
<comment type="subcellular location">
    <subcellularLocation>
        <location evidence="1">Nucleus</location>
    </subcellularLocation>
</comment>
<evidence type="ECO:0000313" key="8">
    <source>
        <dbReference type="EMBL" id="OBS65495.1"/>
    </source>
</evidence>
<dbReference type="Proteomes" id="UP000092124">
    <property type="component" value="Unassembled WGS sequence"/>
</dbReference>
<dbReference type="EMBL" id="LZPO01096717">
    <property type="protein sequence ID" value="OBS65495.1"/>
    <property type="molecule type" value="Genomic_DNA"/>
</dbReference>
<evidence type="ECO:0000256" key="3">
    <source>
        <dbReference type="ARBA" id="ARBA00023242"/>
    </source>
</evidence>
<keyword evidence="3" id="KW-0539">Nucleus</keyword>
<evidence type="ECO:0000256" key="7">
    <source>
        <dbReference type="SAM" id="MobiDB-lite"/>
    </source>
</evidence>